<feature type="region of interest" description="Disordered" evidence="2">
    <location>
        <begin position="223"/>
        <end position="246"/>
    </location>
</feature>
<keyword evidence="1" id="KW-0677">Repeat</keyword>
<dbReference type="InterPro" id="IPR056693">
    <property type="entry name" value="DUF7791"/>
</dbReference>
<comment type="caution">
    <text evidence="5">The sequence shown here is derived from an EMBL/GenBank/DDBJ whole genome shotgun (WGS) entry which is preliminary data.</text>
</comment>
<feature type="domain" description="DUF7791" evidence="4">
    <location>
        <begin position="623"/>
        <end position="754"/>
    </location>
</feature>
<dbReference type="STRING" id="357750.A0A2S6C9R5"/>
<organism evidence="5 6">
    <name type="scientific">Cercospora berteroae</name>
    <dbReference type="NCBI Taxonomy" id="357750"/>
    <lineage>
        <taxon>Eukaryota</taxon>
        <taxon>Fungi</taxon>
        <taxon>Dikarya</taxon>
        <taxon>Ascomycota</taxon>
        <taxon>Pezizomycotina</taxon>
        <taxon>Dothideomycetes</taxon>
        <taxon>Dothideomycetidae</taxon>
        <taxon>Mycosphaerellales</taxon>
        <taxon>Mycosphaerellaceae</taxon>
        <taxon>Cercospora</taxon>
    </lineage>
</organism>
<dbReference type="SUPFAM" id="SSF52540">
    <property type="entry name" value="P-loop containing nucleoside triphosphate hydrolases"/>
    <property type="match status" value="1"/>
</dbReference>
<evidence type="ECO:0000259" key="4">
    <source>
        <dbReference type="Pfam" id="PF25053"/>
    </source>
</evidence>
<accession>A0A2S6C9R5</accession>
<evidence type="ECO:0008006" key="7">
    <source>
        <dbReference type="Google" id="ProtNLM"/>
    </source>
</evidence>
<evidence type="ECO:0000313" key="5">
    <source>
        <dbReference type="EMBL" id="PPJ56482.1"/>
    </source>
</evidence>
<dbReference type="InterPro" id="IPR027417">
    <property type="entry name" value="P-loop_NTPase"/>
</dbReference>
<feature type="domain" description="Nephrocystin 3-like N-terminal" evidence="3">
    <location>
        <begin position="320"/>
        <end position="519"/>
    </location>
</feature>
<dbReference type="PANTHER" id="PTHR10039">
    <property type="entry name" value="AMELOGENIN"/>
    <property type="match status" value="1"/>
</dbReference>
<dbReference type="OrthoDB" id="443402at2759"/>
<proteinExistence type="predicted"/>
<dbReference type="AlphaFoldDB" id="A0A2S6C9R5"/>
<keyword evidence="6" id="KW-1185">Reference proteome</keyword>
<reference evidence="6" key="1">
    <citation type="journal article" date="2017" name="bioRxiv">
        <title>Conservation of a gene cluster reveals novel cercosporin biosynthetic mechanisms and extends production to the genus Colletotrichum.</title>
        <authorList>
            <person name="de Jonge R."/>
            <person name="Ebert M.K."/>
            <person name="Huitt-Roehl C.R."/>
            <person name="Pal P."/>
            <person name="Suttle J.C."/>
            <person name="Spanner R.E."/>
            <person name="Neubauer J.D."/>
            <person name="Jurick W.M.II."/>
            <person name="Stott K.A."/>
            <person name="Secor G.A."/>
            <person name="Thomma B.P.H.J."/>
            <person name="Van de Peer Y."/>
            <person name="Townsend C.A."/>
            <person name="Bolton M.D."/>
        </authorList>
    </citation>
    <scope>NUCLEOTIDE SEQUENCE [LARGE SCALE GENOMIC DNA]</scope>
    <source>
        <strain evidence="6">CBS538.71</strain>
    </source>
</reference>
<dbReference type="EMBL" id="PNEN01000517">
    <property type="protein sequence ID" value="PPJ56482.1"/>
    <property type="molecule type" value="Genomic_DNA"/>
</dbReference>
<evidence type="ECO:0000256" key="1">
    <source>
        <dbReference type="ARBA" id="ARBA00022737"/>
    </source>
</evidence>
<dbReference type="InterPro" id="IPR056884">
    <property type="entry name" value="NPHP3-like_N"/>
</dbReference>
<dbReference type="Proteomes" id="UP000237631">
    <property type="component" value="Unassembled WGS sequence"/>
</dbReference>
<name>A0A2S6C9R5_9PEZI</name>
<dbReference type="Pfam" id="PF24883">
    <property type="entry name" value="NPHP3_N"/>
    <property type="match status" value="1"/>
</dbReference>
<dbReference type="PANTHER" id="PTHR10039:SF5">
    <property type="entry name" value="NACHT DOMAIN-CONTAINING PROTEIN"/>
    <property type="match status" value="1"/>
</dbReference>
<gene>
    <name evidence="5" type="ORF">CBER1_07632</name>
</gene>
<evidence type="ECO:0000313" key="6">
    <source>
        <dbReference type="Proteomes" id="UP000237631"/>
    </source>
</evidence>
<protein>
    <recommendedName>
        <fullName evidence="7">NACHT domain-containing protein</fullName>
    </recommendedName>
</protein>
<evidence type="ECO:0000256" key="2">
    <source>
        <dbReference type="SAM" id="MobiDB-lite"/>
    </source>
</evidence>
<dbReference type="Pfam" id="PF25053">
    <property type="entry name" value="DUF7791"/>
    <property type="match status" value="1"/>
</dbReference>
<dbReference type="Gene3D" id="3.40.50.300">
    <property type="entry name" value="P-loop containing nucleotide triphosphate hydrolases"/>
    <property type="match status" value="1"/>
</dbReference>
<sequence>MDPASVVGLVSSIITIVEFTTDVVRESHRLVQSGKKPSVLELSDVVKCQEEACKHVLAEINYREAAEAVLASEETENGDVQSLPLQSLAMLARSCVEEASRLTQILSKLAVKPRGDGKTSFGAALWSVTRARMKKKDIEDAQRKLQADVSSLLLFLVRREQMQNAVATHDFITKANGEQTQAVEKALNDTKSELEAISMKCSAEQEMFLDELRTKIREHYGSSTGVFGHDEANGKTQGSGAQPLHRRFNQPGLQVSREKEYAAVKEQNMSSARAHESQLGYEEQQRAKREKKAIDRILQSLDFAERTQRQAAIQDAHHTTFEWMFKAGSSPIQNWAESDRGIFWVNGKAGSGKSTLMKYASSHAKTKELLRKWAERELPKDVSYSLNNTLTVSQIYFWYLGTDLQRSEEGLLRSMLHQILSASRDLIPIAAADRWEAATKAINSTDPWEVDLHLNAASVPWTLAELRASLDKVAECTSDRRFAFFIDGLDEYKADHHGLAQLLQNLARNPDFKFCASSRPWNAFVNAFGSQEDVFVLEDHTSGDIRKYVYARLAKHTSNQPQLETLCSEVVAKAQGVFLWVTLTVRSLLEGLEENDNVRILRRRVDELPSDLGEYFDVILSRVHKVYRDQTATALWMAHRAAQRDLLQDPSWELPIGHHRSFLNLWLLQQGFESEDFALTRGITEVTVPKCHDMVLQTKRFISACCKDLLCVPKPPPAGDNDEQTYITQYKFEFLHRTVYEYLNEPSVMARLERSIIPHVKRPEFDTMLTIARLSCVPIHSGGRCRFLDETLKALVVSAPLDKLDTTFYTHLDGIAARYVEYCLCSQHDSTRIHEILVSRRQYTFTAAVMRKSDGVAFKDGSTNQRPLLCSALGLSRSGRLFPIDQINFSFVDAYLLHAVGINFVDEVDDLSVWDRFLADWHRAAQNGHAGDAAQIWAVAKRFVQAGVDISKRARGIQGNHSTIKTLTGLIPPGHQYELHDLIAVGKPLSNQKQLGTVVIEPCIAIQLDTTEADKVPDRGSVKQKSSVLIKPPTEQSAEEIEFYFRMTGFRP</sequence>
<evidence type="ECO:0000259" key="3">
    <source>
        <dbReference type="Pfam" id="PF24883"/>
    </source>
</evidence>